<proteinExistence type="predicted"/>
<dbReference type="SUPFAM" id="SSF49265">
    <property type="entry name" value="Fibronectin type III"/>
    <property type="match status" value="2"/>
</dbReference>
<dbReference type="GO" id="GO:0004896">
    <property type="term" value="F:cytokine receptor activity"/>
    <property type="evidence" value="ECO:0007669"/>
    <property type="project" value="InterPro"/>
</dbReference>
<dbReference type="AlphaFoldDB" id="A0A2P4TBQ4"/>
<dbReference type="InterPro" id="IPR003532">
    <property type="entry name" value="Short_hematopoietin_rcpt_2_CS"/>
</dbReference>
<keyword evidence="13" id="KW-1185">Reference proteome</keyword>
<feature type="signal peptide" evidence="9">
    <location>
        <begin position="1"/>
        <end position="30"/>
    </location>
</feature>
<dbReference type="InterPro" id="IPR015321">
    <property type="entry name" value="TypeI_recpt_CBD"/>
</dbReference>
<evidence type="ECO:0000256" key="4">
    <source>
        <dbReference type="ARBA" id="ARBA00022989"/>
    </source>
</evidence>
<evidence type="ECO:0008006" key="14">
    <source>
        <dbReference type="Google" id="ProtNLM"/>
    </source>
</evidence>
<evidence type="ECO:0000256" key="6">
    <source>
        <dbReference type="ARBA" id="ARBA00023170"/>
    </source>
</evidence>
<comment type="subcellular location">
    <subcellularLocation>
        <location evidence="1">Membrane</location>
        <topology evidence="1">Single-pass type I membrane protein</topology>
    </subcellularLocation>
</comment>
<dbReference type="PROSITE" id="PS01356">
    <property type="entry name" value="HEMATOPO_REC_S_F2"/>
    <property type="match status" value="1"/>
</dbReference>
<keyword evidence="3 9" id="KW-0732">Signal</keyword>
<keyword evidence="5 8" id="KW-0472">Membrane</keyword>
<gene>
    <name evidence="12" type="ORF">CIB84_002483</name>
</gene>
<evidence type="ECO:0000256" key="3">
    <source>
        <dbReference type="ARBA" id="ARBA00022729"/>
    </source>
</evidence>
<dbReference type="Pfam" id="PF18001">
    <property type="entry name" value="Il13Ra_Ig"/>
    <property type="match status" value="1"/>
</dbReference>
<evidence type="ECO:0000259" key="11">
    <source>
        <dbReference type="Pfam" id="PF18001"/>
    </source>
</evidence>
<dbReference type="OrthoDB" id="9940625at2759"/>
<name>A0A2P4TBQ4_BAMTH</name>
<comment type="caution">
    <text evidence="12">The sequence shown here is derived from an EMBL/GenBank/DDBJ whole genome shotgun (WGS) entry which is preliminary data.</text>
</comment>
<accession>A0A2P4TBQ4</accession>
<evidence type="ECO:0000256" key="2">
    <source>
        <dbReference type="ARBA" id="ARBA00022692"/>
    </source>
</evidence>
<feature type="chain" id="PRO_5015180960" description="Type I cytokine receptor cytokine-binding domain-containing protein" evidence="9">
    <location>
        <begin position="31"/>
        <end position="348"/>
    </location>
</feature>
<keyword evidence="4 8" id="KW-1133">Transmembrane helix</keyword>
<dbReference type="EMBL" id="PPHD01002924">
    <property type="protein sequence ID" value="POI33765.1"/>
    <property type="molecule type" value="Genomic_DNA"/>
</dbReference>
<organism evidence="12 13">
    <name type="scientific">Bambusicola thoracicus</name>
    <name type="common">Chinese bamboo-partridge</name>
    <name type="synonym">Perdix thoracica</name>
    <dbReference type="NCBI Taxonomy" id="9083"/>
    <lineage>
        <taxon>Eukaryota</taxon>
        <taxon>Metazoa</taxon>
        <taxon>Chordata</taxon>
        <taxon>Craniata</taxon>
        <taxon>Vertebrata</taxon>
        <taxon>Euteleostomi</taxon>
        <taxon>Archelosauria</taxon>
        <taxon>Archosauria</taxon>
        <taxon>Dinosauria</taxon>
        <taxon>Saurischia</taxon>
        <taxon>Theropoda</taxon>
        <taxon>Coelurosauria</taxon>
        <taxon>Aves</taxon>
        <taxon>Neognathae</taxon>
        <taxon>Galloanserae</taxon>
        <taxon>Galliformes</taxon>
        <taxon>Phasianidae</taxon>
        <taxon>Perdicinae</taxon>
        <taxon>Bambusicola</taxon>
    </lineage>
</organism>
<dbReference type="Proteomes" id="UP000237246">
    <property type="component" value="Unassembled WGS sequence"/>
</dbReference>
<evidence type="ECO:0000256" key="8">
    <source>
        <dbReference type="SAM" id="Phobius"/>
    </source>
</evidence>
<dbReference type="Pfam" id="PF09240">
    <property type="entry name" value="IL6Ra-bind"/>
    <property type="match status" value="1"/>
</dbReference>
<evidence type="ECO:0000313" key="13">
    <source>
        <dbReference type="Proteomes" id="UP000237246"/>
    </source>
</evidence>
<evidence type="ECO:0000256" key="5">
    <source>
        <dbReference type="ARBA" id="ARBA00023136"/>
    </source>
</evidence>
<keyword evidence="2 8" id="KW-0812">Transmembrane</keyword>
<feature type="domain" description="Type I cytokine receptor cytokine-binding" evidence="10">
    <location>
        <begin position="137"/>
        <end position="215"/>
    </location>
</feature>
<dbReference type="GO" id="GO:0009897">
    <property type="term" value="C:external side of plasma membrane"/>
    <property type="evidence" value="ECO:0007669"/>
    <property type="project" value="TreeGrafter"/>
</dbReference>
<evidence type="ECO:0000259" key="10">
    <source>
        <dbReference type="Pfam" id="PF09240"/>
    </source>
</evidence>
<sequence>MESGGSFGAPLRCRLLFLAACWAVAATAAGEKVLPPPSNLSYSFIQICTLNWTWNSPENISSGCDLEYSSDILIDEVSQHKNEWRKSLFRVTDTVLNKEMRFKVRSECKNSNVTNHSPWVEASVPPKGVPGTAAVGLSCVWHNLEYMLCTWHPGENASSDTNYTLFYWFDGLERHKECKNYSVSQGSFECAFSFTFPQAANRYPAISILIRDDSENVMPVKFNSTSIPSVDRNSKYTFQVRAQPKVECYSSKFYSEWSEEKSIGENPNSAFNFLLIVTIPLIVTVSTIILLVYLKRLKILILPPIPDPREILKRMFGEQNEDPQWLVTVIGLSSCSGHIGQMTIEAES</sequence>
<evidence type="ECO:0000256" key="9">
    <source>
        <dbReference type="SAM" id="SignalP"/>
    </source>
</evidence>
<dbReference type="InterPro" id="IPR013783">
    <property type="entry name" value="Ig-like_fold"/>
</dbReference>
<dbReference type="Gene3D" id="2.60.40.10">
    <property type="entry name" value="Immunoglobulins"/>
    <property type="match status" value="3"/>
</dbReference>
<reference evidence="12 13" key="1">
    <citation type="submission" date="2018-01" db="EMBL/GenBank/DDBJ databases">
        <title>Comparison of the Chinese Bamboo Partridge and Red Junglefowl genome sequences highlights the importance of demography in genome evolution.</title>
        <authorList>
            <person name="Tiley G.P."/>
            <person name="Kimball R.T."/>
            <person name="Braun E.L."/>
            <person name="Burleigh J.G."/>
        </authorList>
    </citation>
    <scope>NUCLEOTIDE SEQUENCE [LARGE SCALE GENOMIC DNA]</scope>
    <source>
        <strain evidence="12">RTK389</strain>
        <tissue evidence="12">Blood</tissue>
    </source>
</reference>
<evidence type="ECO:0000256" key="1">
    <source>
        <dbReference type="ARBA" id="ARBA00004479"/>
    </source>
</evidence>
<feature type="domain" description="Interleukin-13 receptor subunit alpha-1 Ig-like" evidence="11">
    <location>
        <begin position="33"/>
        <end position="130"/>
    </location>
</feature>
<dbReference type="PANTHER" id="PTHR23037:SF46">
    <property type="entry name" value="INTERLEUKIN 5 RECEPTOR SUBUNIT ALPHA"/>
    <property type="match status" value="1"/>
</dbReference>
<dbReference type="PANTHER" id="PTHR23037">
    <property type="entry name" value="CYTOKINE RECEPTOR"/>
    <property type="match status" value="1"/>
</dbReference>
<protein>
    <recommendedName>
        <fullName evidence="14">Type I cytokine receptor cytokine-binding domain-containing protein</fullName>
    </recommendedName>
</protein>
<dbReference type="InterPro" id="IPR036116">
    <property type="entry name" value="FN3_sf"/>
</dbReference>
<feature type="transmembrane region" description="Helical" evidence="8">
    <location>
        <begin position="270"/>
        <end position="294"/>
    </location>
</feature>
<dbReference type="InterPro" id="IPR040566">
    <property type="entry name" value="Il13Ra_Ig"/>
</dbReference>
<keyword evidence="7" id="KW-0325">Glycoprotein</keyword>
<evidence type="ECO:0000313" key="12">
    <source>
        <dbReference type="EMBL" id="POI33765.1"/>
    </source>
</evidence>
<keyword evidence="6" id="KW-0675">Receptor</keyword>
<evidence type="ECO:0000256" key="7">
    <source>
        <dbReference type="ARBA" id="ARBA00023180"/>
    </source>
</evidence>